<keyword evidence="4" id="KW-1185">Reference proteome</keyword>
<feature type="compositionally biased region" description="Polar residues" evidence="1">
    <location>
        <begin position="43"/>
        <end position="53"/>
    </location>
</feature>
<evidence type="ECO:0000256" key="1">
    <source>
        <dbReference type="SAM" id="MobiDB-lite"/>
    </source>
</evidence>
<feature type="compositionally biased region" description="Basic and acidic residues" evidence="1">
    <location>
        <begin position="18"/>
        <end position="40"/>
    </location>
</feature>
<dbReference type="Proteomes" id="UP001165063">
    <property type="component" value="Unassembled WGS sequence"/>
</dbReference>
<evidence type="ECO:0000259" key="2">
    <source>
        <dbReference type="SMART" id="SM00993"/>
    </source>
</evidence>
<dbReference type="OrthoDB" id="49520at2759"/>
<organism evidence="3 4">
    <name type="scientific">Ambrosiozyma monospora</name>
    <name type="common">Yeast</name>
    <name type="synonym">Endomycopsis monosporus</name>
    <dbReference type="NCBI Taxonomy" id="43982"/>
    <lineage>
        <taxon>Eukaryota</taxon>
        <taxon>Fungi</taxon>
        <taxon>Dikarya</taxon>
        <taxon>Ascomycota</taxon>
        <taxon>Saccharomycotina</taxon>
        <taxon>Pichiomycetes</taxon>
        <taxon>Pichiales</taxon>
        <taxon>Pichiaceae</taxon>
        <taxon>Ambrosiozyma</taxon>
    </lineage>
</organism>
<feature type="domain" description="Vps72/YL1 C-terminal" evidence="2">
    <location>
        <begin position="364"/>
        <end position="393"/>
    </location>
</feature>
<feature type="region of interest" description="Disordered" evidence="1">
    <location>
        <begin position="133"/>
        <end position="193"/>
    </location>
</feature>
<feature type="region of interest" description="Disordered" evidence="1">
    <location>
        <begin position="208"/>
        <end position="239"/>
    </location>
</feature>
<dbReference type="SMART" id="SM00993">
    <property type="entry name" value="YL1_C"/>
    <property type="match status" value="1"/>
</dbReference>
<evidence type="ECO:0000313" key="4">
    <source>
        <dbReference type="Proteomes" id="UP001165063"/>
    </source>
</evidence>
<feature type="compositionally biased region" description="Polar residues" evidence="1">
    <location>
        <begin position="62"/>
        <end position="71"/>
    </location>
</feature>
<comment type="caution">
    <text evidence="3">The sequence shown here is derived from an EMBL/GenBank/DDBJ whole genome shotgun (WGS) entry which is preliminary data.</text>
</comment>
<feature type="compositionally biased region" description="Basic and acidic residues" evidence="1">
    <location>
        <begin position="87"/>
        <end position="116"/>
    </location>
</feature>
<sequence length="438" mass="48760">MKDANEQKESPSDTITPDEEKVDVATQDVESKDESNEKPSEPLATTDSTNMKPQGTEHADNNETPASSKNAANYHDQEECILSNNDSTKKDADGDGKMKTEEKGEDFVVKDQKMNTHQSDEIAANVELEIKQEEQIIPNEDANLDHFSKEVPQDRPSKNETSEDATNTTEAAITEDASESKKTDNENTQADISVKVEVQHEKRVKFADDVINNSNSRQTTADLPASTEEEESVSSEDKIEEVKPVYEGPSQYVARNLISLEEFPTQLNIKRLLLGEQSLLPGSHRDPHAENICIIKRDLQGDINLKKMRNSRDRAFQKLLRLPRFGEDYQIVEDSKAEKTEEEIKIQITTPAPLGIYLPNGNKKKCLIDGGKATYYDPSNGVPYNSVEGFKVLKKLADGGFYWNQIDAGGINSKYRGGIGCYFGDVDGRHAKGVPEGF</sequence>
<feature type="compositionally biased region" description="Basic and acidic residues" evidence="1">
    <location>
        <begin position="143"/>
        <end position="161"/>
    </location>
</feature>
<reference evidence="3" key="1">
    <citation type="submission" date="2023-04" db="EMBL/GenBank/DDBJ databases">
        <title>Ambrosiozyma monospora NBRC 1965.</title>
        <authorList>
            <person name="Ichikawa N."/>
            <person name="Sato H."/>
            <person name="Tonouchi N."/>
        </authorList>
    </citation>
    <scope>NUCLEOTIDE SEQUENCE</scope>
    <source>
        <strain evidence="3">NBRC 1965</strain>
    </source>
</reference>
<gene>
    <name evidence="3" type="ORF">Amon01_000012400</name>
</gene>
<feature type="compositionally biased region" description="Basic and acidic residues" evidence="1">
    <location>
        <begin position="1"/>
        <end position="11"/>
    </location>
</feature>
<dbReference type="AlphaFoldDB" id="A0A9W6YQM5"/>
<dbReference type="EMBL" id="BSXU01000041">
    <property type="protein sequence ID" value="GMG18985.1"/>
    <property type="molecule type" value="Genomic_DNA"/>
</dbReference>
<proteinExistence type="predicted"/>
<dbReference type="Pfam" id="PF08265">
    <property type="entry name" value="YL1_C"/>
    <property type="match status" value="1"/>
</dbReference>
<name>A0A9W6YQM5_AMBMO</name>
<dbReference type="InterPro" id="IPR013272">
    <property type="entry name" value="Vps72/YL1_C"/>
</dbReference>
<protein>
    <submittedName>
        <fullName evidence="3">Unnamed protein product</fullName>
    </submittedName>
</protein>
<feature type="compositionally biased region" description="Polar residues" evidence="1">
    <location>
        <begin position="211"/>
        <end position="221"/>
    </location>
</feature>
<accession>A0A9W6YQM5</accession>
<evidence type="ECO:0000313" key="3">
    <source>
        <dbReference type="EMBL" id="GMG18985.1"/>
    </source>
</evidence>
<feature type="region of interest" description="Disordered" evidence="1">
    <location>
        <begin position="1"/>
        <end position="116"/>
    </location>
</feature>